<dbReference type="GO" id="GO:0003677">
    <property type="term" value="F:DNA binding"/>
    <property type="evidence" value="ECO:0007669"/>
    <property type="project" value="InterPro"/>
</dbReference>
<dbReference type="Gene3D" id="3.30.420.10">
    <property type="entry name" value="Ribonuclease H-like superfamily/Ribonuclease H"/>
    <property type="match status" value="1"/>
</dbReference>
<name>A0A6A4Z8W7_APHAT</name>
<dbReference type="VEuPathDB" id="FungiDB:H257_02254"/>
<dbReference type="AlphaFoldDB" id="A0A6A4Z8W7"/>
<accession>A0A6A4Z8W7</accession>
<dbReference type="EMBL" id="VJMI01019609">
    <property type="protein sequence ID" value="KAF0706884.1"/>
    <property type="molecule type" value="Genomic_DNA"/>
</dbReference>
<sequence length="335" mass="38615">MPRGPNITEQEKGQIMAFLQLKKSYRYIAKAIQRSDKLVRSFVRSIGQPVPQKRHGRPSKLKRRDVRRIFRLATRKNMSCKQISAALEGKVTRNTVLNVLKASKFAKYIKRRSGPRLTPKHRKDRVEFASRYLNKAAELKATLFTDEKKFNLDGPDGCQYYWHDLRQDVETYSKRVAGGGSVMVWGGMSFYNKTSLAFLEGRQNSRKYQETLRSHLLPAMRELVGLVPNHEAVFQQDNASIHRSHSTMAYLAEMPWPTMPWPAKSPDLSPIENVWGVLARKVYENGRQFESRAELKAQIEKSWAEIDQGYLSKLAEGMPTRMAQVILRRGQCIDK</sequence>
<gene>
    <name evidence="3" type="ORF">AaE_013905</name>
</gene>
<dbReference type="InterPro" id="IPR036388">
    <property type="entry name" value="WH-like_DNA-bd_sf"/>
</dbReference>
<dbReference type="PANTHER" id="PTHR23022">
    <property type="entry name" value="TRANSPOSABLE ELEMENT-RELATED"/>
    <property type="match status" value="1"/>
</dbReference>
<dbReference type="Pfam" id="PF13358">
    <property type="entry name" value="DDE_3"/>
    <property type="match status" value="1"/>
</dbReference>
<organism evidence="3 4">
    <name type="scientific">Aphanomyces astaci</name>
    <name type="common">Crayfish plague agent</name>
    <dbReference type="NCBI Taxonomy" id="112090"/>
    <lineage>
        <taxon>Eukaryota</taxon>
        <taxon>Sar</taxon>
        <taxon>Stramenopiles</taxon>
        <taxon>Oomycota</taxon>
        <taxon>Saprolegniomycetes</taxon>
        <taxon>Saprolegniales</taxon>
        <taxon>Verrucalvaceae</taxon>
        <taxon>Aphanomyces</taxon>
    </lineage>
</organism>
<evidence type="ECO:0000313" key="3">
    <source>
        <dbReference type="EMBL" id="KAF0706884.1"/>
    </source>
</evidence>
<evidence type="ECO:0000259" key="2">
    <source>
        <dbReference type="Pfam" id="PF13358"/>
    </source>
</evidence>
<feature type="domain" description="Tc1-like transposase DDE" evidence="2">
    <location>
        <begin position="142"/>
        <end position="296"/>
    </location>
</feature>
<evidence type="ECO:0000313" key="4">
    <source>
        <dbReference type="Proteomes" id="UP000469452"/>
    </source>
</evidence>
<feature type="domain" description="Transposase Tc1-like" evidence="1">
    <location>
        <begin position="67"/>
        <end position="134"/>
    </location>
</feature>
<dbReference type="Gene3D" id="1.10.10.10">
    <property type="entry name" value="Winged helix-like DNA-binding domain superfamily/Winged helix DNA-binding domain"/>
    <property type="match status" value="1"/>
</dbReference>
<dbReference type="InterPro" id="IPR052338">
    <property type="entry name" value="Transposase_5"/>
</dbReference>
<evidence type="ECO:0008006" key="5">
    <source>
        <dbReference type="Google" id="ProtNLM"/>
    </source>
</evidence>
<dbReference type="InterPro" id="IPR038717">
    <property type="entry name" value="Tc1-like_DDE_dom"/>
</dbReference>
<comment type="caution">
    <text evidence="3">The sequence shown here is derived from an EMBL/GenBank/DDBJ whole genome shotgun (WGS) entry which is preliminary data.</text>
</comment>
<proteinExistence type="predicted"/>
<evidence type="ECO:0000259" key="1">
    <source>
        <dbReference type="Pfam" id="PF01498"/>
    </source>
</evidence>
<dbReference type="InterPro" id="IPR036397">
    <property type="entry name" value="RNaseH_sf"/>
</dbReference>
<dbReference type="GO" id="GO:0015074">
    <property type="term" value="P:DNA integration"/>
    <property type="evidence" value="ECO:0007669"/>
    <property type="project" value="InterPro"/>
</dbReference>
<dbReference type="PANTHER" id="PTHR23022:SF129">
    <property type="entry name" value="TRANSPOSABLE ELEMENT TC3 TRANSPOSASE"/>
    <property type="match status" value="1"/>
</dbReference>
<dbReference type="Gene3D" id="1.10.10.60">
    <property type="entry name" value="Homeodomain-like"/>
    <property type="match status" value="1"/>
</dbReference>
<reference evidence="3 4" key="1">
    <citation type="submission" date="2019-06" db="EMBL/GenBank/DDBJ databases">
        <title>Genomics analysis of Aphanomyces spp. identifies a new class of oomycete effector associated with host adaptation.</title>
        <authorList>
            <person name="Gaulin E."/>
        </authorList>
    </citation>
    <scope>NUCLEOTIDE SEQUENCE [LARGE SCALE GENOMIC DNA]</scope>
    <source>
        <strain evidence="3 4">E</strain>
    </source>
</reference>
<dbReference type="Pfam" id="PF01498">
    <property type="entry name" value="HTH_Tnp_Tc3_2"/>
    <property type="match status" value="1"/>
</dbReference>
<dbReference type="Proteomes" id="UP000469452">
    <property type="component" value="Unassembled WGS sequence"/>
</dbReference>
<dbReference type="InterPro" id="IPR002492">
    <property type="entry name" value="Transposase_Tc1-like"/>
</dbReference>
<protein>
    <recommendedName>
        <fullName evidence="5">Tc1-like transposase DDE domain-containing protein</fullName>
    </recommendedName>
</protein>
<dbReference type="GO" id="GO:0006313">
    <property type="term" value="P:DNA transposition"/>
    <property type="evidence" value="ECO:0007669"/>
    <property type="project" value="InterPro"/>
</dbReference>